<accession>A0A6P8L8S2</accession>
<dbReference type="GeneID" id="112213990"/>
<reference evidence="2" key="1">
    <citation type="submission" date="2025-08" db="UniProtKB">
        <authorList>
            <consortium name="RefSeq"/>
        </authorList>
    </citation>
    <scope>IDENTIFICATION</scope>
</reference>
<proteinExistence type="predicted"/>
<gene>
    <name evidence="2" type="primary">LOC112213990</name>
</gene>
<evidence type="ECO:0000313" key="2">
    <source>
        <dbReference type="RefSeq" id="XP_033180400.1"/>
    </source>
</evidence>
<evidence type="ECO:0000313" key="1">
    <source>
        <dbReference type="Proteomes" id="UP000515180"/>
    </source>
</evidence>
<keyword evidence="1" id="KW-1185">Reference proteome</keyword>
<dbReference type="AlphaFoldDB" id="A0A6P8L8S2"/>
<dbReference type="Proteomes" id="UP000515180">
    <property type="component" value="Unplaced"/>
</dbReference>
<name>A0A6P8L8S2_BOMIM</name>
<organism evidence="1 2">
    <name type="scientific">Bombus impatiens</name>
    <name type="common">Bumblebee</name>
    <dbReference type="NCBI Taxonomy" id="132113"/>
    <lineage>
        <taxon>Eukaryota</taxon>
        <taxon>Metazoa</taxon>
        <taxon>Ecdysozoa</taxon>
        <taxon>Arthropoda</taxon>
        <taxon>Hexapoda</taxon>
        <taxon>Insecta</taxon>
        <taxon>Pterygota</taxon>
        <taxon>Neoptera</taxon>
        <taxon>Endopterygota</taxon>
        <taxon>Hymenoptera</taxon>
        <taxon>Apocrita</taxon>
        <taxon>Aculeata</taxon>
        <taxon>Apoidea</taxon>
        <taxon>Anthophila</taxon>
        <taxon>Apidae</taxon>
        <taxon>Bombus</taxon>
        <taxon>Pyrobombus</taxon>
    </lineage>
</organism>
<sequence length="68" mass="7793">MASVVDRHIGGWLVSSVSTAERSQQVPLIQISNWTTRREHRFRDTILFEAMLPARDGSAGNKRRRTEL</sequence>
<protein>
    <submittedName>
        <fullName evidence="2">Uncharacterized protein LOC112213990</fullName>
    </submittedName>
</protein>
<dbReference type="RefSeq" id="XP_033180400.1">
    <property type="nucleotide sequence ID" value="XM_033324509.1"/>
</dbReference>